<dbReference type="Pfam" id="PF12399">
    <property type="entry name" value="BCA_ABC_TP_C"/>
    <property type="match status" value="1"/>
</dbReference>
<dbReference type="EMBL" id="CP014518">
    <property type="protein sequence ID" value="AMM31993.1"/>
    <property type="molecule type" value="Genomic_DNA"/>
</dbReference>
<dbReference type="CDD" id="cd03219">
    <property type="entry name" value="ABC_Mj1267_LivG_branched"/>
    <property type="match status" value="1"/>
</dbReference>
<evidence type="ECO:0000313" key="5">
    <source>
        <dbReference type="EMBL" id="AMM31993.1"/>
    </source>
</evidence>
<dbReference type="SMART" id="SM00382">
    <property type="entry name" value="AAA"/>
    <property type="match status" value="1"/>
</dbReference>
<dbReference type="InterPro" id="IPR003593">
    <property type="entry name" value="AAA+_ATPase"/>
</dbReference>
<dbReference type="PATRIC" id="fig|37927.3.peg.1359"/>
<dbReference type="InterPro" id="IPR027417">
    <property type="entry name" value="P-loop_NTPase"/>
</dbReference>
<evidence type="ECO:0000256" key="3">
    <source>
        <dbReference type="ARBA" id="ARBA00022840"/>
    </source>
</evidence>
<sequence>MAARLSLSDVNLHFGGVTVLQDVSFDVEPGTIFGLVGPNGAGKTSLFNCISGHYRPSSGSITIDGTEAVGRAPSHLARIGLSRTFQHPALQLRATVLENVVLGGHTRLPGGPLSWALGLPFTSRAERGLRAEALELLDRAGLAWAADRPADELSHGLHKGIELWRALLARPTLLLLDEPAAGLSHGEVEQLIATVKQVRDEQDITIVIVEHHMGLISALTDRVVVLDHGRKLMEGTAAEAQSDPRVIEAYIGKDAADDAA</sequence>
<reference evidence="5 6" key="1">
    <citation type="submission" date="2016-02" db="EMBL/GenBank/DDBJ databases">
        <title>Complete genome of Sinomonas atrocyanea KCTC 3377.</title>
        <authorList>
            <person name="Kim K.M."/>
        </authorList>
    </citation>
    <scope>NUCLEOTIDE SEQUENCE [LARGE SCALE GENOMIC DNA]</scope>
    <source>
        <strain evidence="5 6">KCTC 3377</strain>
    </source>
</reference>
<gene>
    <name evidence="5" type="ORF">SA2016_1313</name>
</gene>
<dbReference type="AlphaFoldDB" id="A0A126ZY19"/>
<proteinExistence type="predicted"/>
<dbReference type="GO" id="GO:0005886">
    <property type="term" value="C:plasma membrane"/>
    <property type="evidence" value="ECO:0007669"/>
    <property type="project" value="TreeGrafter"/>
</dbReference>
<keyword evidence="1" id="KW-0813">Transport</keyword>
<dbReference type="PROSITE" id="PS50893">
    <property type="entry name" value="ABC_TRANSPORTER_2"/>
    <property type="match status" value="1"/>
</dbReference>
<dbReference type="OrthoDB" id="9805514at2"/>
<organism evidence="5 6">
    <name type="scientific">Sinomonas atrocyanea</name>
    <dbReference type="NCBI Taxonomy" id="37927"/>
    <lineage>
        <taxon>Bacteria</taxon>
        <taxon>Bacillati</taxon>
        <taxon>Actinomycetota</taxon>
        <taxon>Actinomycetes</taxon>
        <taxon>Micrococcales</taxon>
        <taxon>Micrococcaceae</taxon>
        <taxon>Sinomonas</taxon>
    </lineage>
</organism>
<dbReference type="Gene3D" id="3.40.50.300">
    <property type="entry name" value="P-loop containing nucleotide triphosphate hydrolases"/>
    <property type="match status" value="1"/>
</dbReference>
<feature type="domain" description="ABC transporter" evidence="4">
    <location>
        <begin position="5"/>
        <end position="253"/>
    </location>
</feature>
<evidence type="ECO:0000259" key="4">
    <source>
        <dbReference type="PROSITE" id="PS50893"/>
    </source>
</evidence>
<protein>
    <submittedName>
        <fullName evidence="5">Leucine/isoleucine/valine transporter ATP-binding subunit</fullName>
    </submittedName>
</protein>
<dbReference type="PANTHER" id="PTHR45772">
    <property type="entry name" value="CONSERVED COMPONENT OF ABC TRANSPORTER FOR NATURAL AMINO ACIDS-RELATED"/>
    <property type="match status" value="1"/>
</dbReference>
<name>A0A126ZY19_9MICC</name>
<dbReference type="RefSeq" id="WP_084249359.1">
    <property type="nucleotide sequence ID" value="NZ_BJMO01000064.1"/>
</dbReference>
<dbReference type="KEGG" id="satk:SA2016_1313"/>
<dbReference type="FunFam" id="3.40.50.300:FF:000421">
    <property type="entry name" value="Branched-chain amino acid ABC transporter ATP-binding protein"/>
    <property type="match status" value="1"/>
</dbReference>
<accession>A0A126ZY19</accession>
<dbReference type="InterPro" id="IPR032823">
    <property type="entry name" value="BCA_ABC_TP_C"/>
</dbReference>
<dbReference type="GO" id="GO:0016887">
    <property type="term" value="F:ATP hydrolysis activity"/>
    <property type="evidence" value="ECO:0007669"/>
    <property type="project" value="InterPro"/>
</dbReference>
<dbReference type="Proteomes" id="UP000070134">
    <property type="component" value="Chromosome"/>
</dbReference>
<keyword evidence="6" id="KW-1185">Reference proteome</keyword>
<evidence type="ECO:0000256" key="1">
    <source>
        <dbReference type="ARBA" id="ARBA00022448"/>
    </source>
</evidence>
<dbReference type="InterPro" id="IPR051120">
    <property type="entry name" value="ABC_AA/LPS_Transport"/>
</dbReference>
<dbReference type="SUPFAM" id="SSF52540">
    <property type="entry name" value="P-loop containing nucleoside triphosphate hydrolases"/>
    <property type="match status" value="1"/>
</dbReference>
<dbReference type="Pfam" id="PF00005">
    <property type="entry name" value="ABC_tran"/>
    <property type="match status" value="1"/>
</dbReference>
<evidence type="ECO:0000313" key="6">
    <source>
        <dbReference type="Proteomes" id="UP000070134"/>
    </source>
</evidence>
<dbReference type="STRING" id="37927.SA2016_1313"/>
<keyword evidence="3 5" id="KW-0067">ATP-binding</keyword>
<dbReference type="InterPro" id="IPR003439">
    <property type="entry name" value="ABC_transporter-like_ATP-bd"/>
</dbReference>
<evidence type="ECO:0000256" key="2">
    <source>
        <dbReference type="ARBA" id="ARBA00022741"/>
    </source>
</evidence>
<dbReference type="GO" id="GO:0005524">
    <property type="term" value="F:ATP binding"/>
    <property type="evidence" value="ECO:0007669"/>
    <property type="project" value="UniProtKB-KW"/>
</dbReference>
<keyword evidence="2" id="KW-0547">Nucleotide-binding</keyword>